<dbReference type="PANTHER" id="PTHR38102">
    <property type="entry name" value="PERIPLASMIC CHAPERONE SPY"/>
    <property type="match status" value="1"/>
</dbReference>
<dbReference type="STRING" id="289003.SAMN05216190_12040"/>
<evidence type="ECO:0000313" key="7">
    <source>
        <dbReference type="EMBL" id="SFP82359.1"/>
    </source>
</evidence>
<dbReference type="InterPro" id="IPR052211">
    <property type="entry name" value="Cpx_auxiliary_protein"/>
</dbReference>
<keyword evidence="3 6" id="KW-0732">Signal</keyword>
<dbReference type="PANTHER" id="PTHR38102:SF1">
    <property type="entry name" value="PERIPLASMIC CHAPERONE SPY"/>
    <property type="match status" value="1"/>
</dbReference>
<dbReference type="Gene3D" id="1.20.120.1490">
    <property type="match status" value="1"/>
</dbReference>
<dbReference type="Pfam" id="PF07813">
    <property type="entry name" value="LTXXQ"/>
    <property type="match status" value="1"/>
</dbReference>
<feature type="chain" id="PRO_5011516183" evidence="6">
    <location>
        <begin position="22"/>
        <end position="146"/>
    </location>
</feature>
<dbReference type="Proteomes" id="UP000198784">
    <property type="component" value="Unassembled WGS sequence"/>
</dbReference>
<organism evidence="7 8">
    <name type="scientific">Pseudomonas borbori</name>
    <dbReference type="NCBI Taxonomy" id="289003"/>
    <lineage>
        <taxon>Bacteria</taxon>
        <taxon>Pseudomonadati</taxon>
        <taxon>Pseudomonadota</taxon>
        <taxon>Gammaproteobacteria</taxon>
        <taxon>Pseudomonadales</taxon>
        <taxon>Pseudomonadaceae</taxon>
        <taxon>Pseudomonas</taxon>
    </lineage>
</organism>
<dbReference type="InterPro" id="IPR012899">
    <property type="entry name" value="LTXXQ"/>
</dbReference>
<dbReference type="GO" id="GO:0051082">
    <property type="term" value="F:unfolded protein binding"/>
    <property type="evidence" value="ECO:0007669"/>
    <property type="project" value="TreeGrafter"/>
</dbReference>
<reference evidence="8" key="1">
    <citation type="submission" date="2016-10" db="EMBL/GenBank/DDBJ databases">
        <authorList>
            <person name="Varghese N."/>
            <person name="Submissions S."/>
        </authorList>
    </citation>
    <scope>NUCLEOTIDE SEQUENCE [LARGE SCALE GENOMIC DNA]</scope>
    <source>
        <strain evidence="8">DSM 17834</strain>
    </source>
</reference>
<sequence length="146" mass="16732">MMRKTLTALLLALTLPTLAMAMPEGGPHHGGGYGGHGDRHGSRMFKDLDLSQEQRRDIRKLMGEQMRSRHEITQRYLEKLPAAEQKAMQDELKAAKDKQHSSIRDLLTPEQQKAFDEHQKKMQERRAERAAFKAWKAEQADKAKAE</sequence>
<evidence type="ECO:0000256" key="5">
    <source>
        <dbReference type="SAM" id="MobiDB-lite"/>
    </source>
</evidence>
<dbReference type="EMBL" id="FOWX01000020">
    <property type="protein sequence ID" value="SFP82359.1"/>
    <property type="molecule type" value="Genomic_DNA"/>
</dbReference>
<comment type="subcellular location">
    <subcellularLocation>
        <location evidence="1">Periplasm</location>
    </subcellularLocation>
</comment>
<gene>
    <name evidence="7" type="ORF">SAMN05216190_12040</name>
</gene>
<evidence type="ECO:0000256" key="6">
    <source>
        <dbReference type="SAM" id="SignalP"/>
    </source>
</evidence>
<keyword evidence="4" id="KW-0574">Periplasm</keyword>
<name>A0A1I5TH29_9PSED</name>
<keyword evidence="8" id="KW-1185">Reference proteome</keyword>
<feature type="compositionally biased region" description="Basic and acidic residues" evidence="5">
    <location>
        <begin position="87"/>
        <end position="103"/>
    </location>
</feature>
<evidence type="ECO:0000256" key="2">
    <source>
        <dbReference type="ARBA" id="ARBA00008441"/>
    </source>
</evidence>
<dbReference type="AlphaFoldDB" id="A0A1I5TH29"/>
<feature type="signal peptide" evidence="6">
    <location>
        <begin position="1"/>
        <end position="21"/>
    </location>
</feature>
<evidence type="ECO:0000256" key="1">
    <source>
        <dbReference type="ARBA" id="ARBA00004418"/>
    </source>
</evidence>
<protein>
    <submittedName>
        <fullName evidence="7">Protein refolding chaperone Spy/CpxP family</fullName>
    </submittedName>
</protein>
<feature type="compositionally biased region" description="Basic and acidic residues" evidence="5">
    <location>
        <begin position="113"/>
        <end position="146"/>
    </location>
</feature>
<proteinExistence type="inferred from homology"/>
<evidence type="ECO:0000313" key="8">
    <source>
        <dbReference type="Proteomes" id="UP000198784"/>
    </source>
</evidence>
<dbReference type="GO" id="GO:0030288">
    <property type="term" value="C:outer membrane-bounded periplasmic space"/>
    <property type="evidence" value="ECO:0007669"/>
    <property type="project" value="TreeGrafter"/>
</dbReference>
<accession>A0A1I5TH29</accession>
<evidence type="ECO:0000256" key="3">
    <source>
        <dbReference type="ARBA" id="ARBA00022729"/>
    </source>
</evidence>
<comment type="similarity">
    <text evidence="2">Belongs to the CpxP/Spy family.</text>
</comment>
<feature type="region of interest" description="Disordered" evidence="5">
    <location>
        <begin position="83"/>
        <end position="146"/>
    </location>
</feature>
<evidence type="ECO:0000256" key="4">
    <source>
        <dbReference type="ARBA" id="ARBA00022764"/>
    </source>
</evidence>